<dbReference type="VEuPathDB" id="FungiDB:BD410DRAFT_515791"/>
<proteinExistence type="predicted"/>
<accession>A0A4Y7PTS6</accession>
<evidence type="ECO:0000313" key="1">
    <source>
        <dbReference type="EMBL" id="TDL17930.1"/>
    </source>
</evidence>
<evidence type="ECO:0000313" key="2">
    <source>
        <dbReference type="Proteomes" id="UP000294933"/>
    </source>
</evidence>
<name>A0A4Y7PTS6_9AGAM</name>
<keyword evidence="2" id="KW-1185">Reference proteome</keyword>
<gene>
    <name evidence="1" type="ORF">BD410DRAFT_515791</name>
</gene>
<reference evidence="1 2" key="1">
    <citation type="submission" date="2018-06" db="EMBL/GenBank/DDBJ databases">
        <title>A transcriptomic atlas of mushroom development highlights an independent origin of complex multicellularity.</title>
        <authorList>
            <consortium name="DOE Joint Genome Institute"/>
            <person name="Krizsan K."/>
            <person name="Almasi E."/>
            <person name="Merenyi Z."/>
            <person name="Sahu N."/>
            <person name="Viragh M."/>
            <person name="Koszo T."/>
            <person name="Mondo S."/>
            <person name="Kiss B."/>
            <person name="Balint B."/>
            <person name="Kues U."/>
            <person name="Barry K."/>
            <person name="Hegedus J.C."/>
            <person name="Henrissat B."/>
            <person name="Johnson J."/>
            <person name="Lipzen A."/>
            <person name="Ohm R."/>
            <person name="Nagy I."/>
            <person name="Pangilinan J."/>
            <person name="Yan J."/>
            <person name="Xiong Y."/>
            <person name="Grigoriev I.V."/>
            <person name="Hibbett D.S."/>
            <person name="Nagy L.G."/>
        </authorList>
    </citation>
    <scope>NUCLEOTIDE SEQUENCE [LARGE SCALE GENOMIC DNA]</scope>
    <source>
        <strain evidence="1 2">SZMC22713</strain>
    </source>
</reference>
<dbReference type="EMBL" id="ML170214">
    <property type="protein sequence ID" value="TDL17930.1"/>
    <property type="molecule type" value="Genomic_DNA"/>
</dbReference>
<dbReference type="AlphaFoldDB" id="A0A4Y7PTS6"/>
<dbReference type="Proteomes" id="UP000294933">
    <property type="component" value="Unassembled WGS sequence"/>
</dbReference>
<sequence>MDGRHFDRLLGIPESKDKIRSLYISPSCPCTFDDFPWILAGMPKLETFSYDIDVDIKQQSRYSSTWLGVGRHASLTHIHLFRRIDDAYLRRRGSFSAIKDFFLVHLQPLMASHPPPTIGIVDAGFVFEHGDLQDDGYGATSKQRFFGDLSRSLTSAEVQVIVKLPQSRTWFMISQPTIADTSLWGGVLTISLIYPFDDIRPCPPNACFY</sequence>
<protein>
    <submittedName>
        <fullName evidence="1">Uncharacterized protein</fullName>
    </submittedName>
</protein>
<organism evidence="1 2">
    <name type="scientific">Rickenella mellea</name>
    <dbReference type="NCBI Taxonomy" id="50990"/>
    <lineage>
        <taxon>Eukaryota</taxon>
        <taxon>Fungi</taxon>
        <taxon>Dikarya</taxon>
        <taxon>Basidiomycota</taxon>
        <taxon>Agaricomycotina</taxon>
        <taxon>Agaricomycetes</taxon>
        <taxon>Hymenochaetales</taxon>
        <taxon>Rickenellaceae</taxon>
        <taxon>Rickenella</taxon>
    </lineage>
</organism>